<dbReference type="AlphaFoldDB" id="H8GBG6"/>
<proteinExistence type="predicted"/>
<feature type="domain" description="ABM" evidence="2">
    <location>
        <begin position="7"/>
        <end position="97"/>
    </location>
</feature>
<sequence length="120" mass="13571">MTEKAGYRVVFLLTLKPGMEKTFLDAYEAVRWAVASVPGHLGDQVCQSTDDPDAWLLTSQWRSAEDFLAWERTPEHRALAAPMLSAVSHRRSLRYVVHRETVRRASESPEPSESADPRSC</sequence>
<organism evidence="3 4">
    <name type="scientific">Saccharomonospora azurea NA-128</name>
    <dbReference type="NCBI Taxonomy" id="882081"/>
    <lineage>
        <taxon>Bacteria</taxon>
        <taxon>Bacillati</taxon>
        <taxon>Actinomycetota</taxon>
        <taxon>Actinomycetes</taxon>
        <taxon>Pseudonocardiales</taxon>
        <taxon>Pseudonocardiaceae</taxon>
        <taxon>Saccharomonospora</taxon>
    </lineage>
</organism>
<gene>
    <name evidence="3" type="ORF">SacazDRAFT_00740</name>
</gene>
<dbReference type="Proteomes" id="UP000004705">
    <property type="component" value="Chromosome"/>
</dbReference>
<accession>H8GBG6</accession>
<dbReference type="Pfam" id="PF03992">
    <property type="entry name" value="ABM"/>
    <property type="match status" value="1"/>
</dbReference>
<evidence type="ECO:0000259" key="2">
    <source>
        <dbReference type="PROSITE" id="PS51725"/>
    </source>
</evidence>
<evidence type="ECO:0000256" key="1">
    <source>
        <dbReference type="SAM" id="MobiDB-lite"/>
    </source>
</evidence>
<dbReference type="RefSeq" id="WP_005438766.1">
    <property type="nucleotide sequence ID" value="NZ_CM001466.1"/>
</dbReference>
<protein>
    <submittedName>
        <fullName evidence="3">Enzyme involved in biosynthesis of extracellular polysaccharides</fullName>
    </submittedName>
</protein>
<evidence type="ECO:0000313" key="3">
    <source>
        <dbReference type="EMBL" id="EHY87688.1"/>
    </source>
</evidence>
<dbReference type="Gene3D" id="3.30.70.100">
    <property type="match status" value="1"/>
</dbReference>
<dbReference type="SUPFAM" id="SSF54909">
    <property type="entry name" value="Dimeric alpha+beta barrel"/>
    <property type="match status" value="1"/>
</dbReference>
<dbReference type="PROSITE" id="PS51725">
    <property type="entry name" value="ABM"/>
    <property type="match status" value="1"/>
</dbReference>
<feature type="region of interest" description="Disordered" evidence="1">
    <location>
        <begin position="101"/>
        <end position="120"/>
    </location>
</feature>
<name>H8GBG6_9PSEU</name>
<reference evidence="3 4" key="1">
    <citation type="journal article" date="2012" name="Stand. Genomic Sci.">
        <title>Genome sequence of the soil bacterium Saccharomonospora azurea type strain (NA-128(T)).</title>
        <authorList>
            <person name="Klenk H.P."/>
            <person name="Held B."/>
            <person name="Lucas S."/>
            <person name="Lapidus A."/>
            <person name="Copeland A."/>
            <person name="Hammon N."/>
            <person name="Pitluck S."/>
            <person name="Goodwin L.A."/>
            <person name="Han C."/>
            <person name="Tapia R."/>
            <person name="Brambilla E.M."/>
            <person name="Potter G."/>
            <person name="Land M."/>
            <person name="Ivanova N."/>
            <person name="Rohde M."/>
            <person name="Goker M."/>
            <person name="Detter J.C."/>
            <person name="Kyrpides N.C."/>
            <person name="Woyke T."/>
        </authorList>
    </citation>
    <scope>NUCLEOTIDE SEQUENCE [LARGE SCALE GENOMIC DNA]</scope>
    <source>
        <strain evidence="3 4">NA-128</strain>
    </source>
</reference>
<dbReference type="EMBL" id="CM001466">
    <property type="protein sequence ID" value="EHY87688.1"/>
    <property type="molecule type" value="Genomic_DNA"/>
</dbReference>
<dbReference type="InterPro" id="IPR007138">
    <property type="entry name" value="ABM_dom"/>
</dbReference>
<keyword evidence="4" id="KW-1185">Reference proteome</keyword>
<dbReference type="InterPro" id="IPR011008">
    <property type="entry name" value="Dimeric_a/b-barrel"/>
</dbReference>
<evidence type="ECO:0000313" key="4">
    <source>
        <dbReference type="Proteomes" id="UP000004705"/>
    </source>
</evidence>
<dbReference type="OrthoDB" id="4304335at2"/>
<dbReference type="HOGENOM" id="CLU_146613_1_0_11"/>